<sequence length="467" mass="53506">MNRVRERERGLAQIIYDPVIFEDTLWRQVDILVDTDSEEEFNQRTFCKMKKLLEKLPDPMLSANLDIFGGVDRYNAQLSGRSERLWLPYLQKLQAVCWASDKMLVRPQKRDEHALDEEFDHSGFCIDVHVRHAEQAEDEHNRSMAYSPALFRALRGIFCVYKPNSVGMRGVISEIQHILASDLNSCKCRPVKQRVVFHEDDPSSLPTVTAVPDLSDDPLVIGPRYMPDDFRVTFVDALGHHSSGVTVMLVNEDWALKRIISAARYMRTYHLTGKMGTATLDSTAQSRVLRRATYDHVSLDKVDRILAKMQSGHQRYMFEAAGVQMDSQEAYEMAVQGFFRPIAKNSGQVVYSMKCIEFQPPFFTIEVHCINENTESLANLIHNLGAQLKCLSHCVTLRRVRYGRFLLGQALHRNEWTAENIIANIRKCKSFITIDKVLESPGIKQIQQEEMAEEQKHLSEGNRLLGS</sequence>
<organism evidence="3">
    <name type="scientific">Capitella teleta</name>
    <name type="common">Polychaete worm</name>
    <dbReference type="NCBI Taxonomy" id="283909"/>
    <lineage>
        <taxon>Eukaryota</taxon>
        <taxon>Metazoa</taxon>
        <taxon>Spiralia</taxon>
        <taxon>Lophotrochozoa</taxon>
        <taxon>Annelida</taxon>
        <taxon>Polychaeta</taxon>
        <taxon>Sedentaria</taxon>
        <taxon>Scolecida</taxon>
        <taxon>Capitellidae</taxon>
        <taxon>Capitella</taxon>
    </lineage>
</organism>
<evidence type="ECO:0000256" key="1">
    <source>
        <dbReference type="ARBA" id="ARBA00008999"/>
    </source>
</evidence>
<proteinExistence type="inferred from homology"/>
<dbReference type="EMBL" id="KB305931">
    <property type="protein sequence ID" value="ELU00519.1"/>
    <property type="molecule type" value="Genomic_DNA"/>
</dbReference>
<dbReference type="EMBL" id="AMQN01009672">
    <property type="status" value="NOT_ANNOTATED_CDS"/>
    <property type="molecule type" value="Genomic_DNA"/>
</dbReference>
<feature type="domain" description="Pseudouridine synthase II N-terminal" evidence="2">
    <location>
        <begin position="231"/>
        <end position="370"/>
    </location>
</feature>
<dbReference type="AlphaFoldDB" id="R7U3H7"/>
<gene>
    <name evidence="3" type="ORF">CAPTEDRAFT_227440</name>
</gene>
<dbReference type="PANTHER" id="PTHR13195:SF0">
    <property type="entry name" value="PSEUDOURIDYLATE SYNTHASE TRUB2, MITOCHONDRIAL"/>
    <property type="match status" value="1"/>
</dbReference>
<reference evidence="3 5" key="2">
    <citation type="journal article" date="2013" name="Nature">
        <title>Insights into bilaterian evolution from three spiralian genomes.</title>
        <authorList>
            <person name="Simakov O."/>
            <person name="Marletaz F."/>
            <person name="Cho S.J."/>
            <person name="Edsinger-Gonzales E."/>
            <person name="Havlak P."/>
            <person name="Hellsten U."/>
            <person name="Kuo D.H."/>
            <person name="Larsson T."/>
            <person name="Lv J."/>
            <person name="Arendt D."/>
            <person name="Savage R."/>
            <person name="Osoegawa K."/>
            <person name="de Jong P."/>
            <person name="Grimwood J."/>
            <person name="Chapman J.A."/>
            <person name="Shapiro H."/>
            <person name="Aerts A."/>
            <person name="Otillar R.P."/>
            <person name="Terry A.Y."/>
            <person name="Boore J.L."/>
            <person name="Grigoriev I.V."/>
            <person name="Lindberg D.R."/>
            <person name="Seaver E.C."/>
            <person name="Weisblat D.A."/>
            <person name="Putnam N.H."/>
            <person name="Rokhsar D.S."/>
        </authorList>
    </citation>
    <scope>NUCLEOTIDE SEQUENCE</scope>
    <source>
        <strain evidence="3 5">I ESC-2004</strain>
    </source>
</reference>
<evidence type="ECO:0000259" key="2">
    <source>
        <dbReference type="Pfam" id="PF01509"/>
    </source>
</evidence>
<dbReference type="OMA" id="YHVTARM"/>
<dbReference type="STRING" id="283909.R7U3H7"/>
<dbReference type="InterPro" id="IPR002501">
    <property type="entry name" value="PsdUridine_synth_N"/>
</dbReference>
<protein>
    <recommendedName>
        <fullName evidence="2">Pseudouridine synthase II N-terminal domain-containing protein</fullName>
    </recommendedName>
</protein>
<evidence type="ECO:0000313" key="5">
    <source>
        <dbReference type="Proteomes" id="UP000014760"/>
    </source>
</evidence>
<dbReference type="FunCoup" id="R7U3H7">
    <property type="interactions" value="650"/>
</dbReference>
<evidence type="ECO:0000313" key="3">
    <source>
        <dbReference type="EMBL" id="ELU00519.1"/>
    </source>
</evidence>
<dbReference type="OrthoDB" id="9995526at2759"/>
<dbReference type="PANTHER" id="PTHR13195">
    <property type="entry name" value="PSEUDOURIDINE SYNTHASE-RELATED"/>
    <property type="match status" value="1"/>
</dbReference>
<dbReference type="SUPFAM" id="SSF55120">
    <property type="entry name" value="Pseudouridine synthase"/>
    <property type="match status" value="1"/>
</dbReference>
<dbReference type="InterPro" id="IPR039048">
    <property type="entry name" value="Trub2"/>
</dbReference>
<dbReference type="Proteomes" id="UP000014760">
    <property type="component" value="Unassembled WGS sequence"/>
</dbReference>
<dbReference type="GO" id="GO:0009982">
    <property type="term" value="F:pseudouridine synthase activity"/>
    <property type="evidence" value="ECO:0007669"/>
    <property type="project" value="InterPro"/>
</dbReference>
<keyword evidence="5" id="KW-1185">Reference proteome</keyword>
<name>R7U3H7_CAPTE</name>
<comment type="similarity">
    <text evidence="1">Belongs to the pseudouridine synthase TruB family.</text>
</comment>
<dbReference type="GO" id="GO:0001522">
    <property type="term" value="P:pseudouridine synthesis"/>
    <property type="evidence" value="ECO:0007669"/>
    <property type="project" value="InterPro"/>
</dbReference>
<dbReference type="HOGENOM" id="CLU_585599_0_0_1"/>
<evidence type="ECO:0000313" key="4">
    <source>
        <dbReference type="EnsemblMetazoa" id="CapteP227440"/>
    </source>
</evidence>
<dbReference type="InterPro" id="IPR020103">
    <property type="entry name" value="PsdUridine_synth_cat_dom_sf"/>
</dbReference>
<dbReference type="GO" id="GO:0003723">
    <property type="term" value="F:RNA binding"/>
    <property type="evidence" value="ECO:0007669"/>
    <property type="project" value="InterPro"/>
</dbReference>
<dbReference type="EMBL" id="AMQN01009671">
    <property type="status" value="NOT_ANNOTATED_CDS"/>
    <property type="molecule type" value="Genomic_DNA"/>
</dbReference>
<dbReference type="Gene3D" id="3.30.2350.10">
    <property type="entry name" value="Pseudouridine synthase"/>
    <property type="match status" value="1"/>
</dbReference>
<dbReference type="EnsemblMetazoa" id="CapteT227440">
    <property type="protein sequence ID" value="CapteP227440"/>
    <property type="gene ID" value="CapteG227440"/>
</dbReference>
<dbReference type="GO" id="GO:0006396">
    <property type="term" value="P:RNA processing"/>
    <property type="evidence" value="ECO:0007669"/>
    <property type="project" value="InterPro"/>
</dbReference>
<accession>R7U3H7</accession>
<reference evidence="4" key="3">
    <citation type="submission" date="2015-06" db="UniProtKB">
        <authorList>
            <consortium name="EnsemblMetazoa"/>
        </authorList>
    </citation>
    <scope>IDENTIFICATION</scope>
</reference>
<reference evidence="5" key="1">
    <citation type="submission" date="2012-12" db="EMBL/GenBank/DDBJ databases">
        <authorList>
            <person name="Hellsten U."/>
            <person name="Grimwood J."/>
            <person name="Chapman J.A."/>
            <person name="Shapiro H."/>
            <person name="Aerts A."/>
            <person name="Otillar R.P."/>
            <person name="Terry A.Y."/>
            <person name="Boore J.L."/>
            <person name="Simakov O."/>
            <person name="Marletaz F."/>
            <person name="Cho S.-J."/>
            <person name="Edsinger-Gonzales E."/>
            <person name="Havlak P."/>
            <person name="Kuo D.-H."/>
            <person name="Larsson T."/>
            <person name="Lv J."/>
            <person name="Arendt D."/>
            <person name="Savage R."/>
            <person name="Osoegawa K."/>
            <person name="de Jong P."/>
            <person name="Lindberg D.R."/>
            <person name="Seaver E.C."/>
            <person name="Weisblat D.A."/>
            <person name="Putnam N.H."/>
            <person name="Grigoriev I.V."/>
            <person name="Rokhsar D.S."/>
        </authorList>
    </citation>
    <scope>NUCLEOTIDE SEQUENCE</scope>
    <source>
        <strain evidence="5">I ESC-2004</strain>
    </source>
</reference>
<dbReference type="Pfam" id="PF01509">
    <property type="entry name" value="TruB_N"/>
    <property type="match status" value="1"/>
</dbReference>